<name>A0A6G0XAE3_9STRA</name>
<evidence type="ECO:0000313" key="1">
    <source>
        <dbReference type="EMBL" id="KAF0736959.1"/>
    </source>
</evidence>
<dbReference type="AlphaFoldDB" id="A0A6G0XAE3"/>
<comment type="caution">
    <text evidence="1">The sequence shown here is derived from an EMBL/GenBank/DDBJ whole genome shotgun (WGS) entry which is preliminary data.</text>
</comment>
<dbReference type="Proteomes" id="UP000481153">
    <property type="component" value="Unassembled WGS sequence"/>
</dbReference>
<evidence type="ECO:0000313" key="2">
    <source>
        <dbReference type="Proteomes" id="UP000481153"/>
    </source>
</evidence>
<organism evidence="1 2">
    <name type="scientific">Aphanomyces euteiches</name>
    <dbReference type="NCBI Taxonomy" id="100861"/>
    <lineage>
        <taxon>Eukaryota</taxon>
        <taxon>Sar</taxon>
        <taxon>Stramenopiles</taxon>
        <taxon>Oomycota</taxon>
        <taxon>Saprolegniomycetes</taxon>
        <taxon>Saprolegniales</taxon>
        <taxon>Verrucalvaceae</taxon>
        <taxon>Aphanomyces</taxon>
    </lineage>
</organism>
<protein>
    <submittedName>
        <fullName evidence="1">Uncharacterized protein</fullName>
    </submittedName>
</protein>
<proteinExistence type="predicted"/>
<sequence>MFLLRSVHGDLVIMKHTSRLDDSTGCTQLLSCKDCRGQRDETFARTRKTTNVTLTSRDTLIAQAKAVIALLSWRGWRSVGSTASTLDRTFS</sequence>
<accession>A0A6G0XAE3</accession>
<reference evidence="1 2" key="1">
    <citation type="submission" date="2019-07" db="EMBL/GenBank/DDBJ databases">
        <title>Genomics analysis of Aphanomyces spp. identifies a new class of oomycete effector associated with host adaptation.</title>
        <authorList>
            <person name="Gaulin E."/>
        </authorList>
    </citation>
    <scope>NUCLEOTIDE SEQUENCE [LARGE SCALE GENOMIC DNA]</scope>
    <source>
        <strain evidence="1 2">ATCC 201684</strain>
    </source>
</reference>
<keyword evidence="2" id="KW-1185">Reference proteome</keyword>
<dbReference type="EMBL" id="VJMJ01000085">
    <property type="protein sequence ID" value="KAF0736959.1"/>
    <property type="molecule type" value="Genomic_DNA"/>
</dbReference>
<gene>
    <name evidence="1" type="ORF">Ae201684_006771</name>
</gene>